<dbReference type="AlphaFoldDB" id="A0A9P4QWS2"/>
<protein>
    <submittedName>
        <fullName evidence="1">Uncharacterized protein</fullName>
    </submittedName>
</protein>
<organism evidence="1 2">
    <name type="scientific">Polyplosphaeria fusca</name>
    <dbReference type="NCBI Taxonomy" id="682080"/>
    <lineage>
        <taxon>Eukaryota</taxon>
        <taxon>Fungi</taxon>
        <taxon>Dikarya</taxon>
        <taxon>Ascomycota</taxon>
        <taxon>Pezizomycotina</taxon>
        <taxon>Dothideomycetes</taxon>
        <taxon>Pleosporomycetidae</taxon>
        <taxon>Pleosporales</taxon>
        <taxon>Tetraplosphaeriaceae</taxon>
        <taxon>Polyplosphaeria</taxon>
    </lineage>
</organism>
<comment type="caution">
    <text evidence="1">The sequence shown here is derived from an EMBL/GenBank/DDBJ whole genome shotgun (WGS) entry which is preliminary data.</text>
</comment>
<sequence length="345" mass="38335">MAEDASPRVEVELRVSRKLYLSKQPRFDLVLLLTLRNSPEPLVFLKTGSCEANGLQPINSDQIIQCIDVDSGEKVRILPSSTTLSFLRLEPDQRGYVTFTTSSAIKEYELPLSTYSLQAGKNYKIHYTPINNISHWPSSTFPSPDSPTSDLPPSSTPLIPWPIISKPTLVFSTHQFRPPTPQVTASLTAPKSLSLSRSPPYKFTLTFSTTAPHPITIQTNRSDVRATSLDLEMRAAGGGEVLGPDRINESNDGPWQRGDFLCIDGRYTEEREIDLTSPFWSEAVGRLGVGGEVVVRHLGERWRWWSEDGVDEVMEYANGEESTGLGDSWEIEVGSAGEVRVRVVE</sequence>
<keyword evidence="2" id="KW-1185">Reference proteome</keyword>
<name>A0A9P4QWS2_9PLEO</name>
<accession>A0A9P4QWS2</accession>
<dbReference type="OrthoDB" id="5413997at2759"/>
<reference evidence="1" key="1">
    <citation type="journal article" date="2020" name="Stud. Mycol.">
        <title>101 Dothideomycetes genomes: a test case for predicting lifestyles and emergence of pathogens.</title>
        <authorList>
            <person name="Haridas S."/>
            <person name="Albert R."/>
            <person name="Binder M."/>
            <person name="Bloem J."/>
            <person name="Labutti K."/>
            <person name="Salamov A."/>
            <person name="Andreopoulos B."/>
            <person name="Baker S."/>
            <person name="Barry K."/>
            <person name="Bills G."/>
            <person name="Bluhm B."/>
            <person name="Cannon C."/>
            <person name="Castanera R."/>
            <person name="Culley D."/>
            <person name="Daum C."/>
            <person name="Ezra D."/>
            <person name="Gonzalez J."/>
            <person name="Henrissat B."/>
            <person name="Kuo A."/>
            <person name="Liang C."/>
            <person name="Lipzen A."/>
            <person name="Lutzoni F."/>
            <person name="Magnuson J."/>
            <person name="Mondo S."/>
            <person name="Nolan M."/>
            <person name="Ohm R."/>
            <person name="Pangilinan J."/>
            <person name="Park H.-J."/>
            <person name="Ramirez L."/>
            <person name="Alfaro M."/>
            <person name="Sun H."/>
            <person name="Tritt A."/>
            <person name="Yoshinaga Y."/>
            <person name="Zwiers L.-H."/>
            <person name="Turgeon B."/>
            <person name="Goodwin S."/>
            <person name="Spatafora J."/>
            <person name="Crous P."/>
            <person name="Grigoriev I."/>
        </authorList>
    </citation>
    <scope>NUCLEOTIDE SEQUENCE</scope>
    <source>
        <strain evidence="1">CBS 125425</strain>
    </source>
</reference>
<dbReference type="EMBL" id="ML996155">
    <property type="protein sequence ID" value="KAF2733895.1"/>
    <property type="molecule type" value="Genomic_DNA"/>
</dbReference>
<proteinExistence type="predicted"/>
<evidence type="ECO:0000313" key="1">
    <source>
        <dbReference type="EMBL" id="KAF2733895.1"/>
    </source>
</evidence>
<gene>
    <name evidence="1" type="ORF">EJ04DRAFT_604261</name>
</gene>
<dbReference type="Proteomes" id="UP000799444">
    <property type="component" value="Unassembled WGS sequence"/>
</dbReference>
<evidence type="ECO:0000313" key="2">
    <source>
        <dbReference type="Proteomes" id="UP000799444"/>
    </source>
</evidence>